<feature type="compositionally biased region" description="Low complexity" evidence="1">
    <location>
        <begin position="49"/>
        <end position="58"/>
    </location>
</feature>
<evidence type="ECO:0000313" key="2">
    <source>
        <dbReference type="EMBL" id="CAD6246164.1"/>
    </source>
</evidence>
<proteinExistence type="predicted"/>
<dbReference type="OrthoDB" id="749393at2759"/>
<evidence type="ECO:0000256" key="1">
    <source>
        <dbReference type="SAM" id="MobiDB-lite"/>
    </source>
</evidence>
<protein>
    <submittedName>
        <fullName evidence="2">Uncharacterized protein</fullName>
    </submittedName>
</protein>
<reference evidence="2" key="1">
    <citation type="submission" date="2020-10" db="EMBL/GenBank/DDBJ databases">
        <authorList>
            <person name="Han B."/>
            <person name="Lu T."/>
            <person name="Zhao Q."/>
            <person name="Huang X."/>
            <person name="Zhao Y."/>
        </authorList>
    </citation>
    <scope>NUCLEOTIDE SEQUENCE</scope>
</reference>
<keyword evidence="3" id="KW-1185">Reference proteome</keyword>
<dbReference type="Proteomes" id="UP000604825">
    <property type="component" value="Unassembled WGS sequence"/>
</dbReference>
<sequence>MDRQQEGDRKRARQGEEESVAAATGRRRQQQRAADAVAEVAFEEMAPAAAVAQAPAPAAGGGEARPGAAWQRPEGVFDFPWQKCRGGLGVASGGGGWELRDEFFRSLVDGRAAAIGVPGDRLSAPPSKRTLFDDVDAWLATAGDGEVDPLWRSVLEAGPRPAA</sequence>
<evidence type="ECO:0000313" key="3">
    <source>
        <dbReference type="Proteomes" id="UP000604825"/>
    </source>
</evidence>
<name>A0A811PL04_9POAL</name>
<dbReference type="EMBL" id="CAJGYO010000007">
    <property type="protein sequence ID" value="CAD6246164.1"/>
    <property type="molecule type" value="Genomic_DNA"/>
</dbReference>
<comment type="caution">
    <text evidence="2">The sequence shown here is derived from an EMBL/GenBank/DDBJ whole genome shotgun (WGS) entry which is preliminary data.</text>
</comment>
<gene>
    <name evidence="2" type="ORF">NCGR_LOCUS30434</name>
</gene>
<dbReference type="AlphaFoldDB" id="A0A811PL04"/>
<feature type="compositionally biased region" description="Basic and acidic residues" evidence="1">
    <location>
        <begin position="1"/>
        <end position="16"/>
    </location>
</feature>
<feature type="region of interest" description="Disordered" evidence="1">
    <location>
        <begin position="1"/>
        <end position="37"/>
    </location>
</feature>
<organism evidence="2 3">
    <name type="scientific">Miscanthus lutarioriparius</name>
    <dbReference type="NCBI Taxonomy" id="422564"/>
    <lineage>
        <taxon>Eukaryota</taxon>
        <taxon>Viridiplantae</taxon>
        <taxon>Streptophyta</taxon>
        <taxon>Embryophyta</taxon>
        <taxon>Tracheophyta</taxon>
        <taxon>Spermatophyta</taxon>
        <taxon>Magnoliopsida</taxon>
        <taxon>Liliopsida</taxon>
        <taxon>Poales</taxon>
        <taxon>Poaceae</taxon>
        <taxon>PACMAD clade</taxon>
        <taxon>Panicoideae</taxon>
        <taxon>Andropogonodae</taxon>
        <taxon>Andropogoneae</taxon>
        <taxon>Saccharinae</taxon>
        <taxon>Miscanthus</taxon>
    </lineage>
</organism>
<feature type="region of interest" description="Disordered" evidence="1">
    <location>
        <begin position="49"/>
        <end position="71"/>
    </location>
</feature>
<accession>A0A811PL04</accession>